<dbReference type="Proteomes" id="UP000251721">
    <property type="component" value="Unassembled WGS sequence"/>
</dbReference>
<accession>A0A2X3F676</accession>
<dbReference type="AlphaFoldDB" id="A0A2X3F676"/>
<evidence type="ECO:0000256" key="1">
    <source>
        <dbReference type="SAM" id="Coils"/>
    </source>
</evidence>
<dbReference type="PROSITE" id="PS51257">
    <property type="entry name" value="PROKAR_LIPOPROTEIN"/>
    <property type="match status" value="1"/>
</dbReference>
<protein>
    <recommendedName>
        <fullName evidence="4">DUF2570 domain-containing protein</fullName>
    </recommendedName>
</protein>
<evidence type="ECO:0000313" key="2">
    <source>
        <dbReference type="EMBL" id="SQC45236.1"/>
    </source>
</evidence>
<name>A0A2X3F676_KLEPN</name>
<evidence type="ECO:0000313" key="3">
    <source>
        <dbReference type="Proteomes" id="UP000251721"/>
    </source>
</evidence>
<dbReference type="EMBL" id="UAWQ01000018">
    <property type="protein sequence ID" value="SQC45236.1"/>
    <property type="molecule type" value="Genomic_DNA"/>
</dbReference>
<gene>
    <name evidence="2" type="ORF">NCTC13465_03785</name>
</gene>
<sequence>MKGLIAVITVICVLLAVACIRLTTETNKREAAERALADANQKLNQTSDVLAEVRALRQDVSEIEASVKALGQKRNEAGEKRRENIKTELAGDPCAAAHVPDAVADSLYQRAAEVAAGDHSGAFARKPDGKN</sequence>
<keyword evidence="1" id="KW-0175">Coiled coil</keyword>
<dbReference type="RefSeq" id="WP_064189039.1">
    <property type="nucleotide sequence ID" value="NZ_FLDB01000005.1"/>
</dbReference>
<proteinExistence type="predicted"/>
<feature type="coiled-coil region" evidence="1">
    <location>
        <begin position="22"/>
        <end position="73"/>
    </location>
</feature>
<evidence type="ECO:0008006" key="4">
    <source>
        <dbReference type="Google" id="ProtNLM"/>
    </source>
</evidence>
<organism evidence="2 3">
    <name type="scientific">Klebsiella pneumoniae</name>
    <dbReference type="NCBI Taxonomy" id="573"/>
    <lineage>
        <taxon>Bacteria</taxon>
        <taxon>Pseudomonadati</taxon>
        <taxon>Pseudomonadota</taxon>
        <taxon>Gammaproteobacteria</taxon>
        <taxon>Enterobacterales</taxon>
        <taxon>Enterobacteriaceae</taxon>
        <taxon>Klebsiella/Raoultella group</taxon>
        <taxon>Klebsiella</taxon>
        <taxon>Klebsiella pneumoniae complex</taxon>
    </lineage>
</organism>
<reference evidence="2 3" key="1">
    <citation type="submission" date="2018-06" db="EMBL/GenBank/DDBJ databases">
        <authorList>
            <consortium name="Pathogen Informatics"/>
            <person name="Doyle S."/>
        </authorList>
    </citation>
    <scope>NUCLEOTIDE SEQUENCE [LARGE SCALE GENOMIC DNA]</scope>
    <source>
        <strain evidence="2 3">NCTC13465</strain>
    </source>
</reference>